<reference evidence="7 8" key="1">
    <citation type="journal article" date="2024" name="Nat. Commun.">
        <title>Phylogenomics reveals the evolutionary origins of lichenization in chlorophyte algae.</title>
        <authorList>
            <person name="Puginier C."/>
            <person name="Libourel C."/>
            <person name="Otte J."/>
            <person name="Skaloud P."/>
            <person name="Haon M."/>
            <person name="Grisel S."/>
            <person name="Petersen M."/>
            <person name="Berrin J.G."/>
            <person name="Delaux P.M."/>
            <person name="Dal Grande F."/>
            <person name="Keller J."/>
        </authorList>
    </citation>
    <scope>NUCLEOTIDE SEQUENCE [LARGE SCALE GENOMIC DNA]</scope>
    <source>
        <strain evidence="7 8">SAG 216-7</strain>
    </source>
</reference>
<protein>
    <recommendedName>
        <fullName evidence="5">Large ribosomal subunit protein bL9c</fullName>
    </recommendedName>
    <alternativeName>
        <fullName evidence="4">CL9</fullName>
    </alternativeName>
</protein>
<evidence type="ECO:0000256" key="5">
    <source>
        <dbReference type="ARBA" id="ARBA00035193"/>
    </source>
</evidence>
<evidence type="ECO:0000256" key="2">
    <source>
        <dbReference type="ARBA" id="ARBA00022980"/>
    </source>
</evidence>
<keyword evidence="2" id="KW-0689">Ribosomal protein</keyword>
<dbReference type="PANTHER" id="PTHR21368">
    <property type="entry name" value="50S RIBOSOMAL PROTEIN L9"/>
    <property type="match status" value="1"/>
</dbReference>
<name>A0ABR2YVW1_9CHLO</name>
<sequence>MWRTRKVSSSLLNASAAYLKQSVRGAKSHVDRPNRDRYTVVLKKDVEGVGQEGDVLRVRHGFARNILIPSKKAVPGTAKNIELYGQRVLSSDIKQAHGVVEVAAEALDREVELVLKRLATHPVEIKRAVVSKERDGKAQPTNDLVEAVTSEHVVEAVAKQKRVEIVEQMLYMDPIREIGEFDVPLRMTYPDGRAPTFRLKIVPTATSA</sequence>
<dbReference type="InterPro" id="IPR000244">
    <property type="entry name" value="Ribosomal_bL9"/>
</dbReference>
<evidence type="ECO:0000256" key="4">
    <source>
        <dbReference type="ARBA" id="ARBA00031047"/>
    </source>
</evidence>
<dbReference type="InterPro" id="IPR020070">
    <property type="entry name" value="Ribosomal_bL9_N"/>
</dbReference>
<evidence type="ECO:0000256" key="1">
    <source>
        <dbReference type="ARBA" id="ARBA00010605"/>
    </source>
</evidence>
<dbReference type="Gene3D" id="3.10.430.100">
    <property type="entry name" value="Ribosomal protein L9, C-terminal domain"/>
    <property type="match status" value="1"/>
</dbReference>
<proteinExistence type="inferred from homology"/>
<dbReference type="InterPro" id="IPR009027">
    <property type="entry name" value="Ribosomal_bL9/RNase_H1_N"/>
</dbReference>
<dbReference type="Proteomes" id="UP001491310">
    <property type="component" value="Unassembled WGS sequence"/>
</dbReference>
<comment type="caution">
    <text evidence="7">The sequence shown here is derived from an EMBL/GenBank/DDBJ whole genome shotgun (WGS) entry which is preliminary data.</text>
</comment>
<feature type="domain" description="Ribosomal protein L9" evidence="6">
    <location>
        <begin position="40"/>
        <end position="83"/>
    </location>
</feature>
<accession>A0ABR2YVW1</accession>
<comment type="similarity">
    <text evidence="1">Belongs to the bacterial ribosomal protein bL9 family.</text>
</comment>
<evidence type="ECO:0000313" key="7">
    <source>
        <dbReference type="EMBL" id="KAK9915499.1"/>
    </source>
</evidence>
<organism evidence="7 8">
    <name type="scientific">Coccomyxa subellipsoidea</name>
    <dbReference type="NCBI Taxonomy" id="248742"/>
    <lineage>
        <taxon>Eukaryota</taxon>
        <taxon>Viridiplantae</taxon>
        <taxon>Chlorophyta</taxon>
        <taxon>core chlorophytes</taxon>
        <taxon>Trebouxiophyceae</taxon>
        <taxon>Trebouxiophyceae incertae sedis</taxon>
        <taxon>Coccomyxaceae</taxon>
        <taxon>Coccomyxa</taxon>
    </lineage>
</organism>
<evidence type="ECO:0000313" key="8">
    <source>
        <dbReference type="Proteomes" id="UP001491310"/>
    </source>
</evidence>
<gene>
    <name evidence="7" type="ORF">WJX75_010038</name>
</gene>
<evidence type="ECO:0000259" key="6">
    <source>
        <dbReference type="Pfam" id="PF01281"/>
    </source>
</evidence>
<evidence type="ECO:0000256" key="3">
    <source>
        <dbReference type="ARBA" id="ARBA00023274"/>
    </source>
</evidence>
<dbReference type="InterPro" id="IPR036791">
    <property type="entry name" value="Ribosomal_bL9_C_sf"/>
</dbReference>
<dbReference type="InterPro" id="IPR036935">
    <property type="entry name" value="Ribosomal_bL9_N_sf"/>
</dbReference>
<dbReference type="NCBIfam" id="TIGR00158">
    <property type="entry name" value="L9"/>
    <property type="match status" value="1"/>
</dbReference>
<dbReference type="EMBL" id="JALJOT010000005">
    <property type="protein sequence ID" value="KAK9915499.1"/>
    <property type="molecule type" value="Genomic_DNA"/>
</dbReference>
<keyword evidence="8" id="KW-1185">Reference proteome</keyword>
<keyword evidence="3" id="KW-0687">Ribonucleoprotein</keyword>
<dbReference type="Gene3D" id="3.40.5.10">
    <property type="entry name" value="Ribosomal protein L9, N-terminal domain"/>
    <property type="match status" value="1"/>
</dbReference>
<dbReference type="SUPFAM" id="SSF55658">
    <property type="entry name" value="L9 N-domain-like"/>
    <property type="match status" value="1"/>
</dbReference>
<dbReference type="Pfam" id="PF01281">
    <property type="entry name" value="Ribosomal_L9_N"/>
    <property type="match status" value="1"/>
</dbReference>
<dbReference type="InterPro" id="IPR020594">
    <property type="entry name" value="Ribosomal_bL9_bac/chp"/>
</dbReference>